<keyword evidence="4 7" id="KW-0812">Transmembrane</keyword>
<protein>
    <recommendedName>
        <fullName evidence="7">NADH-quinone oxidoreductase subunit A</fullName>
        <ecNumber evidence="7">7.1.1.-</ecNumber>
    </recommendedName>
    <alternativeName>
        <fullName evidence="7">NADH dehydrogenase I subunit A</fullName>
    </alternativeName>
    <alternativeName>
        <fullName evidence="7">NDH-1 subunit A</fullName>
    </alternativeName>
    <alternativeName>
        <fullName evidence="7">NUO1</fullName>
    </alternativeName>
</protein>
<comment type="catalytic activity">
    <reaction evidence="7 8">
        <text>a quinone + NADH + 5 H(+)(in) = a quinol + NAD(+) + 4 H(+)(out)</text>
        <dbReference type="Rhea" id="RHEA:57888"/>
        <dbReference type="ChEBI" id="CHEBI:15378"/>
        <dbReference type="ChEBI" id="CHEBI:24646"/>
        <dbReference type="ChEBI" id="CHEBI:57540"/>
        <dbReference type="ChEBI" id="CHEBI:57945"/>
        <dbReference type="ChEBI" id="CHEBI:132124"/>
    </reaction>
</comment>
<keyword evidence="6 7" id="KW-0472">Membrane</keyword>
<dbReference type="Proteomes" id="UP000561271">
    <property type="component" value="Unassembled WGS sequence"/>
</dbReference>
<dbReference type="EMBL" id="BLSC01000044">
    <property type="protein sequence ID" value="GFP37056.1"/>
    <property type="molecule type" value="Genomic_DNA"/>
</dbReference>
<evidence type="ECO:0000256" key="1">
    <source>
        <dbReference type="ARBA" id="ARBA00004141"/>
    </source>
</evidence>
<gene>
    <name evidence="7" type="primary">nuoA</name>
    <name evidence="9" type="ORF">HKBW3S03_00067</name>
    <name evidence="10" type="ORF">HKBW3S33_00389</name>
    <name evidence="11" type="ORF">HKBW3S43_00590</name>
    <name evidence="12" type="ORF">HKBW3S44_00736</name>
</gene>
<feature type="transmembrane region" description="Helical" evidence="7">
    <location>
        <begin position="91"/>
        <end position="114"/>
    </location>
</feature>
<evidence type="ECO:0000256" key="3">
    <source>
        <dbReference type="ARBA" id="ARBA00022448"/>
    </source>
</evidence>
<evidence type="ECO:0000313" key="14">
    <source>
        <dbReference type="Proteomes" id="UP000574717"/>
    </source>
</evidence>
<name>A0A6V8P865_9ACTN</name>
<keyword evidence="7 8" id="KW-0520">NAD</keyword>
<keyword evidence="7" id="KW-1278">Translocase</keyword>
<evidence type="ECO:0000313" key="12">
    <source>
        <dbReference type="EMBL" id="GFP37056.1"/>
    </source>
</evidence>
<reference evidence="13 14" key="1">
    <citation type="journal article" date="2020" name="Front. Microbiol.">
        <title>Single-cell genomics of novel Actinobacteria with the Wood-Ljungdahl pathway discovered in a serpentinizing system.</title>
        <authorList>
            <person name="Merino N."/>
            <person name="Kawai M."/>
            <person name="Boyd E.S."/>
            <person name="Colman D.R."/>
            <person name="McGlynn S.E."/>
            <person name="Nealson K.H."/>
            <person name="Kurokawa K."/>
            <person name="Hongoh Y."/>
        </authorList>
    </citation>
    <scope>NUCLEOTIDE SEQUENCE [LARGE SCALE GENOMIC DNA]</scope>
    <source>
        <strain evidence="9 14">S03</strain>
        <strain evidence="10 16">S33</strain>
        <strain evidence="11 15">S43</strain>
        <strain evidence="12 13">S44</strain>
    </source>
</reference>
<comment type="function">
    <text evidence="7">NDH-1 shuttles electrons from NADH, via FMN and iron-sulfur (Fe-S) centers, to quinones in the respiratory chain. The immediate electron acceptor for the enzyme in this species is believed to be a menaquinone. Couples the redox reaction to proton translocation (for every two electrons transferred, four hydrogen ions are translocated across the cytoplasmic membrane), and thus conserves the redox energy in a proton gradient.</text>
</comment>
<dbReference type="GO" id="GO:0030964">
    <property type="term" value="C:NADH dehydrogenase complex"/>
    <property type="evidence" value="ECO:0007669"/>
    <property type="project" value="TreeGrafter"/>
</dbReference>
<evidence type="ECO:0000256" key="6">
    <source>
        <dbReference type="ARBA" id="ARBA00023136"/>
    </source>
</evidence>
<dbReference type="Proteomes" id="UP000576480">
    <property type="component" value="Unassembled WGS sequence"/>
</dbReference>
<dbReference type="Proteomes" id="UP000574717">
    <property type="component" value="Unassembled WGS sequence"/>
</dbReference>
<keyword evidence="3 7" id="KW-0813">Transport</keyword>
<dbReference type="AlphaFoldDB" id="A0A6V8P865"/>
<dbReference type="InterPro" id="IPR023043">
    <property type="entry name" value="NAD(P)H_OxRDtase_bac/plastid"/>
</dbReference>
<dbReference type="GO" id="GO:0005886">
    <property type="term" value="C:plasma membrane"/>
    <property type="evidence" value="ECO:0007669"/>
    <property type="project" value="UniProtKB-SubCell"/>
</dbReference>
<evidence type="ECO:0000313" key="15">
    <source>
        <dbReference type="Proteomes" id="UP000576480"/>
    </source>
</evidence>
<dbReference type="PANTHER" id="PTHR11058:SF9">
    <property type="entry name" value="NADH-UBIQUINONE OXIDOREDUCTASE CHAIN 3"/>
    <property type="match status" value="1"/>
</dbReference>
<organism evidence="10 16">
    <name type="scientific">Candidatus Hakubella thermalkaliphila</name>
    <dbReference type="NCBI Taxonomy" id="2754717"/>
    <lineage>
        <taxon>Bacteria</taxon>
        <taxon>Bacillati</taxon>
        <taxon>Actinomycetota</taxon>
        <taxon>Actinomycetota incertae sedis</taxon>
        <taxon>Candidatus Hakubellales</taxon>
        <taxon>Candidatus Hakubellaceae</taxon>
        <taxon>Candidatus Hakubella</taxon>
    </lineage>
</organism>
<evidence type="ECO:0000313" key="16">
    <source>
        <dbReference type="Proteomes" id="UP000591948"/>
    </source>
</evidence>
<keyword evidence="16" id="KW-1185">Reference proteome</keyword>
<evidence type="ECO:0000256" key="7">
    <source>
        <dbReference type="HAMAP-Rule" id="MF_01394"/>
    </source>
</evidence>
<evidence type="ECO:0000256" key="2">
    <source>
        <dbReference type="ARBA" id="ARBA00008472"/>
    </source>
</evidence>
<comment type="caution">
    <text evidence="10">The sequence shown here is derived from an EMBL/GenBank/DDBJ whole genome shotgun (WGS) entry which is preliminary data.</text>
</comment>
<dbReference type="EC" id="7.1.1.-" evidence="7"/>
<evidence type="ECO:0000256" key="8">
    <source>
        <dbReference type="RuleBase" id="RU003639"/>
    </source>
</evidence>
<dbReference type="EMBL" id="BLRY01000010">
    <property type="protein sequence ID" value="GFP26976.1"/>
    <property type="molecule type" value="Genomic_DNA"/>
</dbReference>
<sequence length="122" mass="14312">MVADYFNNYITLLAFILTGMVFLSLVLFLCRLVAPRNPIPDKFTTYECGMIPMGMYWSHFHVRYYIFALLFVIFKIGTVFLYPWAVLFRSLGLFGFVAIIIFWAILFPGLLYAWKKGVLKWV</sequence>
<evidence type="ECO:0000313" key="13">
    <source>
        <dbReference type="Proteomes" id="UP000561271"/>
    </source>
</evidence>
<proteinExistence type="inferred from homology"/>
<dbReference type="InterPro" id="IPR038430">
    <property type="entry name" value="NDAH_ubi_oxred_su3_sf"/>
</dbReference>
<comment type="subunit">
    <text evidence="7">NDH-1 is composed of 14 different subunits. Subunits NuoA, H, J, K, L, M, N constitute the membrane sector of the complex.</text>
</comment>
<dbReference type="GO" id="GO:0050136">
    <property type="term" value="F:NADH dehydrogenase (quinone) (non-electrogenic) activity"/>
    <property type="evidence" value="ECO:0007669"/>
    <property type="project" value="UniProtKB-UniRule"/>
</dbReference>
<dbReference type="GO" id="GO:0048038">
    <property type="term" value="F:quinone binding"/>
    <property type="evidence" value="ECO:0007669"/>
    <property type="project" value="UniProtKB-KW"/>
</dbReference>
<dbReference type="InterPro" id="IPR000440">
    <property type="entry name" value="NADH_UbQ/plastoQ_OxRdtase_su3"/>
</dbReference>
<keyword evidence="7" id="KW-1003">Cell membrane</keyword>
<dbReference type="Pfam" id="PF00507">
    <property type="entry name" value="Oxidored_q4"/>
    <property type="match status" value="1"/>
</dbReference>
<dbReference type="GO" id="GO:0008137">
    <property type="term" value="F:NADH dehydrogenase (ubiquinone) activity"/>
    <property type="evidence" value="ECO:0007669"/>
    <property type="project" value="InterPro"/>
</dbReference>
<dbReference type="Proteomes" id="UP000591948">
    <property type="component" value="Unassembled WGS sequence"/>
</dbReference>
<feature type="transmembrane region" description="Helical" evidence="7">
    <location>
        <begin position="12"/>
        <end position="34"/>
    </location>
</feature>
<evidence type="ECO:0000313" key="10">
    <source>
        <dbReference type="EMBL" id="GFP26976.1"/>
    </source>
</evidence>
<keyword evidence="5 7" id="KW-1133">Transmembrane helix</keyword>
<dbReference type="Gene3D" id="1.20.58.1610">
    <property type="entry name" value="NADH:ubiquinone/plastoquinone oxidoreductase, chain 3"/>
    <property type="match status" value="1"/>
</dbReference>
<evidence type="ECO:0000256" key="5">
    <source>
        <dbReference type="ARBA" id="ARBA00022989"/>
    </source>
</evidence>
<dbReference type="HAMAP" id="MF_01394">
    <property type="entry name" value="NDH1_NuoA"/>
    <property type="match status" value="1"/>
</dbReference>
<comment type="similarity">
    <text evidence="2 7 8">Belongs to the complex I subunit 3 family.</text>
</comment>
<evidence type="ECO:0000313" key="9">
    <source>
        <dbReference type="EMBL" id="GFP18562.1"/>
    </source>
</evidence>
<dbReference type="PANTHER" id="PTHR11058">
    <property type="entry name" value="NADH-UBIQUINONE OXIDOREDUCTASE CHAIN 3"/>
    <property type="match status" value="1"/>
</dbReference>
<dbReference type="EMBL" id="BLSB01000024">
    <property type="protein sequence ID" value="GFP34798.1"/>
    <property type="molecule type" value="Genomic_DNA"/>
</dbReference>
<evidence type="ECO:0000313" key="11">
    <source>
        <dbReference type="EMBL" id="GFP34798.1"/>
    </source>
</evidence>
<accession>A0A6V8P865</accession>
<dbReference type="RefSeq" id="WP_176229509.1">
    <property type="nucleotide sequence ID" value="NZ_BLRU01000003.1"/>
</dbReference>
<evidence type="ECO:0000256" key="4">
    <source>
        <dbReference type="ARBA" id="ARBA00022692"/>
    </source>
</evidence>
<feature type="transmembrane region" description="Helical" evidence="7">
    <location>
        <begin position="64"/>
        <end position="85"/>
    </location>
</feature>
<keyword evidence="7 8" id="KW-0874">Quinone</keyword>
<dbReference type="EMBL" id="BLRU01000003">
    <property type="protein sequence ID" value="GFP18562.1"/>
    <property type="molecule type" value="Genomic_DNA"/>
</dbReference>
<comment type="subcellular location">
    <subcellularLocation>
        <location evidence="7 8">Cell membrane</location>
        <topology evidence="7 8">Multi-pass membrane protein</topology>
    </subcellularLocation>
    <subcellularLocation>
        <location evidence="1">Membrane</location>
        <topology evidence="1">Multi-pass membrane protein</topology>
    </subcellularLocation>
</comment>